<organism evidence="1 2">
    <name type="scientific">Rhodonellum ikkaensis</name>
    <dbReference type="NCBI Taxonomy" id="336829"/>
    <lineage>
        <taxon>Bacteria</taxon>
        <taxon>Pseudomonadati</taxon>
        <taxon>Bacteroidota</taxon>
        <taxon>Cytophagia</taxon>
        <taxon>Cytophagales</taxon>
        <taxon>Cytophagaceae</taxon>
        <taxon>Rhodonellum</taxon>
    </lineage>
</organism>
<gene>
    <name evidence="1" type="ORF">SAMN05444412_11168</name>
</gene>
<comment type="caution">
    <text evidence="1">The sequence shown here is derived from an EMBL/GenBank/DDBJ whole genome shotgun (WGS) entry which is preliminary data.</text>
</comment>
<keyword evidence="2" id="KW-1185">Reference proteome</keyword>
<dbReference type="RefSeq" id="WP_019598772.1">
    <property type="nucleotide sequence ID" value="NZ_FNQC01000011.1"/>
</dbReference>
<proteinExistence type="predicted"/>
<evidence type="ECO:0000313" key="1">
    <source>
        <dbReference type="EMBL" id="SDZ35869.1"/>
    </source>
</evidence>
<protein>
    <submittedName>
        <fullName evidence="1">Uncharacterized protein</fullName>
    </submittedName>
</protein>
<evidence type="ECO:0000313" key="2">
    <source>
        <dbReference type="Proteomes" id="UP000199663"/>
    </source>
</evidence>
<dbReference type="EMBL" id="FNQC01000011">
    <property type="protein sequence ID" value="SDZ35869.1"/>
    <property type="molecule type" value="Genomic_DNA"/>
</dbReference>
<sequence>MKNNNYEFLSPISEKELTQRLLEIGVKQEYINNHIDKYFYLIHTIFCNEIYNKQDVNICFLSSKKLSETLGNRYYSIIIDNLIQIGLITKICNYANFDDLKRCNGYILNETDNLEIYESNTNSDLINKLKFKPYNIEKNSVIKERLFRSMNRLTIDDSDLNNLTVKEKIFLFCLKNRQFQKQGEKGGRIYNNFTNIISSLRKKIKLNNEKLFFVDIVNSQMVFFANTIIKYLNENNIPVEQSTKEFATIASTGTVYEMIMNIIDVDRDKAKKSMFTLVFGSNKRSSKLLNILTEKYPQLIETMVYIKKDDYTQFSHLMQQLEAEVIFDAVGYIPFAKDILTIHDSLYSSIIDKDLIKNVLIRSFNTRGIQATININDEYKIFTGNPDITPNEAIPEATANDMKENEPIQVEKIEPVKQANITPVELSCELIDMEEKNMINYYEKTNDKIFVDFLKNKLLFKYIFFLKNPNTPIKEISENNVETVRNSLFQHLIIPEKSSKKFINIFNNVESKNVLNKLLAYKMDSRNRPN</sequence>
<reference evidence="1 2" key="1">
    <citation type="submission" date="2016-10" db="EMBL/GenBank/DDBJ databases">
        <authorList>
            <person name="Varghese N."/>
            <person name="Submissions S."/>
        </authorList>
    </citation>
    <scope>NUCLEOTIDE SEQUENCE [LARGE SCALE GENOMIC DNA]</scope>
    <source>
        <strain evidence="1 2">DSM 17997</strain>
    </source>
</reference>
<accession>A0A1H3SFI2</accession>
<dbReference type="Proteomes" id="UP000199663">
    <property type="component" value="Unassembled WGS sequence"/>
</dbReference>
<name>A0A1H3SFI2_9BACT</name>